<name>A0A2H9T1R0_9BACT</name>
<dbReference type="SUPFAM" id="SSF52172">
    <property type="entry name" value="CheY-like"/>
    <property type="match status" value="1"/>
</dbReference>
<dbReference type="Proteomes" id="UP000236946">
    <property type="component" value="Unassembled WGS sequence"/>
</dbReference>
<dbReference type="EMBL" id="PFEN01000013">
    <property type="protein sequence ID" value="PJE69680.1"/>
    <property type="molecule type" value="Genomic_DNA"/>
</dbReference>
<dbReference type="SMART" id="SM00448">
    <property type="entry name" value="REC"/>
    <property type="match status" value="1"/>
</dbReference>
<dbReference type="AlphaFoldDB" id="A0A2H9T1R0"/>
<dbReference type="GO" id="GO:0000160">
    <property type="term" value="P:phosphorelay signal transduction system"/>
    <property type="evidence" value="ECO:0007669"/>
    <property type="project" value="InterPro"/>
</dbReference>
<comment type="caution">
    <text evidence="4">The sequence shown here is derived from an EMBL/GenBank/DDBJ whole genome shotgun (WGS) entry which is preliminary data.</text>
</comment>
<dbReference type="InterPro" id="IPR050595">
    <property type="entry name" value="Bact_response_regulator"/>
</dbReference>
<accession>A0A2H9T1R0</accession>
<dbReference type="InterPro" id="IPR011006">
    <property type="entry name" value="CheY-like_superfamily"/>
</dbReference>
<evidence type="ECO:0000256" key="2">
    <source>
        <dbReference type="PROSITE-ProRule" id="PRU00169"/>
    </source>
</evidence>
<sequence>MRSILLIEDDPFLIDIYVTRLKGEGYNIEVAPDGEIALDKLKKGKFDLAVLDIILPKLDGWEVLKRIKENPKFKNLKVIILSNLGQKEEVETGFELGAVKYFVKAEYTPTEVVEEIKKMLE</sequence>
<keyword evidence="1 2" id="KW-0597">Phosphoprotein</keyword>
<evidence type="ECO:0000313" key="5">
    <source>
        <dbReference type="Proteomes" id="UP000236946"/>
    </source>
</evidence>
<feature type="domain" description="Response regulatory" evidence="3">
    <location>
        <begin position="3"/>
        <end position="119"/>
    </location>
</feature>
<evidence type="ECO:0000256" key="1">
    <source>
        <dbReference type="ARBA" id="ARBA00022553"/>
    </source>
</evidence>
<dbReference type="PROSITE" id="PS50110">
    <property type="entry name" value="RESPONSE_REGULATORY"/>
    <property type="match status" value="1"/>
</dbReference>
<dbReference type="Gene3D" id="3.40.50.2300">
    <property type="match status" value="1"/>
</dbReference>
<evidence type="ECO:0000313" key="4">
    <source>
        <dbReference type="EMBL" id="PJE69680.1"/>
    </source>
</evidence>
<dbReference type="Pfam" id="PF00072">
    <property type="entry name" value="Response_reg"/>
    <property type="match status" value="1"/>
</dbReference>
<organism evidence="4 5">
    <name type="scientific">Candidatus Staskawiczbacteria bacterium CG10_big_fil_rev_8_21_14_0_10_38_10</name>
    <dbReference type="NCBI Taxonomy" id="1974891"/>
    <lineage>
        <taxon>Bacteria</taxon>
        <taxon>Candidatus Staskawicziibacteriota</taxon>
    </lineage>
</organism>
<proteinExistence type="predicted"/>
<dbReference type="CDD" id="cd17574">
    <property type="entry name" value="REC_OmpR"/>
    <property type="match status" value="1"/>
</dbReference>
<evidence type="ECO:0000259" key="3">
    <source>
        <dbReference type="PROSITE" id="PS50110"/>
    </source>
</evidence>
<protein>
    <submittedName>
        <fullName evidence="4">Response regulator</fullName>
    </submittedName>
</protein>
<feature type="modified residue" description="4-aspartylphosphate" evidence="2">
    <location>
        <position position="52"/>
    </location>
</feature>
<dbReference type="InterPro" id="IPR001789">
    <property type="entry name" value="Sig_transdc_resp-reg_receiver"/>
</dbReference>
<gene>
    <name evidence="4" type="ORF">COU98_00695</name>
</gene>
<reference evidence="5" key="1">
    <citation type="submission" date="2017-09" db="EMBL/GenBank/DDBJ databases">
        <title>Depth-based differentiation of microbial function through sediment-hosted aquifers and enrichment of novel symbionts in the deep terrestrial subsurface.</title>
        <authorList>
            <person name="Probst A.J."/>
            <person name="Ladd B."/>
            <person name="Jarett J.K."/>
            <person name="Geller-Mcgrath D.E."/>
            <person name="Sieber C.M.K."/>
            <person name="Emerson J.B."/>
            <person name="Anantharaman K."/>
            <person name="Thomas B.C."/>
            <person name="Malmstrom R."/>
            <person name="Stieglmeier M."/>
            <person name="Klingl A."/>
            <person name="Woyke T."/>
            <person name="Ryan C.M."/>
            <person name="Banfield J.F."/>
        </authorList>
    </citation>
    <scope>NUCLEOTIDE SEQUENCE [LARGE SCALE GENOMIC DNA]</scope>
</reference>
<dbReference type="PANTHER" id="PTHR44591">
    <property type="entry name" value="STRESS RESPONSE REGULATOR PROTEIN 1"/>
    <property type="match status" value="1"/>
</dbReference>
<dbReference type="PANTHER" id="PTHR44591:SF3">
    <property type="entry name" value="RESPONSE REGULATORY DOMAIN-CONTAINING PROTEIN"/>
    <property type="match status" value="1"/>
</dbReference>